<dbReference type="InterPro" id="IPR000055">
    <property type="entry name" value="Restrct_endonuc_typeI_TRD"/>
</dbReference>
<dbReference type="GO" id="GO:0016787">
    <property type="term" value="F:hydrolase activity"/>
    <property type="evidence" value="ECO:0007669"/>
    <property type="project" value="UniProtKB-KW"/>
</dbReference>
<dbReference type="SUPFAM" id="SSF116734">
    <property type="entry name" value="DNA methylase specificity domain"/>
    <property type="match status" value="3"/>
</dbReference>
<gene>
    <name evidence="6" type="ORF">V2E26_03010</name>
</gene>
<dbReference type="InterPro" id="IPR044946">
    <property type="entry name" value="Restrct_endonuc_typeI_TRD_sf"/>
</dbReference>
<evidence type="ECO:0000313" key="6">
    <source>
        <dbReference type="EMBL" id="WVN21364.1"/>
    </source>
</evidence>
<evidence type="ECO:0000256" key="1">
    <source>
        <dbReference type="ARBA" id="ARBA00010923"/>
    </source>
</evidence>
<evidence type="ECO:0000256" key="2">
    <source>
        <dbReference type="ARBA" id="ARBA00022747"/>
    </source>
</evidence>
<dbReference type="CDD" id="cd17255">
    <property type="entry name" value="RMtype1_S_Fco49512ORF2615P-TRD2-CR2_like"/>
    <property type="match status" value="2"/>
</dbReference>
<keyword evidence="3" id="KW-0238">DNA-binding</keyword>
<proteinExistence type="inferred from homology"/>
<dbReference type="InterPro" id="IPR051212">
    <property type="entry name" value="Type-I_RE_S_subunit"/>
</dbReference>
<evidence type="ECO:0000256" key="3">
    <source>
        <dbReference type="ARBA" id="ARBA00023125"/>
    </source>
</evidence>
<keyword evidence="6" id="KW-0378">Hydrolase</keyword>
<accession>A0ABZ2AGW1</accession>
<reference evidence="6" key="1">
    <citation type="submission" date="2024-01" db="EMBL/GenBank/DDBJ databases">
        <title>Complete genome sequence of Mycoplasma gateae strain 3700.</title>
        <authorList>
            <person name="Spergser J."/>
        </authorList>
    </citation>
    <scope>NUCLEOTIDE SEQUENCE [LARGE SCALE GENOMIC DNA]</scope>
    <source>
        <strain evidence="6">3700</strain>
    </source>
</reference>
<dbReference type="Pfam" id="PF01420">
    <property type="entry name" value="Methylase_S"/>
    <property type="match status" value="3"/>
</dbReference>
<feature type="domain" description="Type I restriction modification DNA specificity" evidence="5">
    <location>
        <begin position="3"/>
        <end position="172"/>
    </location>
</feature>
<name>A0ABZ2AGW1_9BACT</name>
<feature type="domain" description="Type I restriction modification DNA specificity" evidence="5">
    <location>
        <begin position="212"/>
        <end position="374"/>
    </location>
</feature>
<comment type="subunit">
    <text evidence="4">The methyltransferase is composed of M and S polypeptides.</text>
</comment>
<dbReference type="RefSeq" id="WP_330463403.1">
    <property type="nucleotide sequence ID" value="NZ_CP143578.1"/>
</dbReference>
<keyword evidence="7" id="KW-1185">Reference proteome</keyword>
<feature type="domain" description="Type I restriction modification DNA specificity" evidence="5">
    <location>
        <begin position="419"/>
        <end position="582"/>
    </location>
</feature>
<dbReference type="PANTHER" id="PTHR43140">
    <property type="entry name" value="TYPE-1 RESTRICTION ENZYME ECOKI SPECIFICITY PROTEIN"/>
    <property type="match status" value="1"/>
</dbReference>
<evidence type="ECO:0000259" key="5">
    <source>
        <dbReference type="Pfam" id="PF01420"/>
    </source>
</evidence>
<organism evidence="6 7">
    <name type="scientific">Metamycoplasma gateae</name>
    <dbReference type="NCBI Taxonomy" id="35769"/>
    <lineage>
        <taxon>Bacteria</taxon>
        <taxon>Bacillati</taxon>
        <taxon>Mycoplasmatota</taxon>
        <taxon>Mycoplasmoidales</taxon>
        <taxon>Metamycoplasmataceae</taxon>
        <taxon>Metamycoplasma</taxon>
    </lineage>
</organism>
<dbReference type="GO" id="GO:0004519">
    <property type="term" value="F:endonuclease activity"/>
    <property type="evidence" value="ECO:0007669"/>
    <property type="project" value="UniProtKB-KW"/>
</dbReference>
<keyword evidence="6" id="KW-0540">Nuclease</keyword>
<comment type="similarity">
    <text evidence="1">Belongs to the type-I restriction system S methylase family.</text>
</comment>
<dbReference type="EMBL" id="CP143578">
    <property type="protein sequence ID" value="WVN21364.1"/>
    <property type="molecule type" value="Genomic_DNA"/>
</dbReference>
<dbReference type="Gene3D" id="3.90.220.20">
    <property type="entry name" value="DNA methylase specificity domains"/>
    <property type="match status" value="3"/>
</dbReference>
<evidence type="ECO:0000256" key="4">
    <source>
        <dbReference type="ARBA" id="ARBA00038652"/>
    </source>
</evidence>
<sequence length="600" mass="70164">MTSDIKQYKLSDIFNIFGGFTPPKSNTENWKDGTIPWFRLEDIRLNGRILDDSIKKVKKARKIFPKNSIILSTTATIGEHALITTDFICNQRFTVFSLKDEFENIISIKFLYYLFFRIGSFLKETRSVDNFSLIRIEELKKISISIPPVEKQNEIVNILDKFTELETELETELDLRNLQYDYYLNSLLDFSNNEMLLKNIMNLNSKEKLDTNVKKINLTDICDISRGLNYTKDYILKNKGDYPVYSSQTSNEGIIGFINKYDYDGEYITWTTDGNAGTVFYRNGKFSATNHCGVLKVKNDNYVNSKFLFYLLKKVMPEYVIKATLMPVLLLNTVKEITVSIPSIEIQNKIANILDKLETYTKDIKTGLPLEIKQRKEQFDYYHKMLLTFDDNLERERERELSSSFIELLNMLEWKLMLDLTEYKLPDIFEISRGKIYSKSYILNNQGEFPVYSSQTLNDGILGKINTYDYDGEYITWNTDGYAGTVFYRNNKFSITNICGILKLKNPKVMNIKYLSYLLKITFPKFVNKSTSNSNKKMGINLVKNIKILIPSIRIQNKIVETLDKLEIYAKDIKDGLPKEINLRKKQYKYYLNKLLDFKK</sequence>
<dbReference type="PANTHER" id="PTHR43140:SF1">
    <property type="entry name" value="TYPE I RESTRICTION ENZYME ECOKI SPECIFICITY SUBUNIT"/>
    <property type="match status" value="1"/>
</dbReference>
<dbReference type="EC" id="3.1.21.-" evidence="6"/>
<evidence type="ECO:0000313" key="7">
    <source>
        <dbReference type="Proteomes" id="UP001431935"/>
    </source>
</evidence>
<keyword evidence="6" id="KW-0255">Endonuclease</keyword>
<protein>
    <submittedName>
        <fullName evidence="6">Restriction endonuclease subunit S</fullName>
        <ecNumber evidence="6">3.1.21.-</ecNumber>
    </submittedName>
</protein>
<dbReference type="Proteomes" id="UP001431935">
    <property type="component" value="Chromosome"/>
</dbReference>
<keyword evidence="2" id="KW-0680">Restriction system</keyword>